<dbReference type="RefSeq" id="WP_134248389.1">
    <property type="nucleotide sequence ID" value="NZ_SNQI01000003.1"/>
</dbReference>
<dbReference type="EMBL" id="SNQI01000003">
    <property type="protein sequence ID" value="TEW73990.1"/>
    <property type="molecule type" value="Genomic_DNA"/>
</dbReference>
<dbReference type="OrthoDB" id="1452733at2"/>
<dbReference type="Proteomes" id="UP000298517">
    <property type="component" value="Unassembled WGS sequence"/>
</dbReference>
<organism evidence="2 3">
    <name type="scientific">Gramella jeungdoensis</name>
    <dbReference type="NCBI Taxonomy" id="708091"/>
    <lineage>
        <taxon>Bacteria</taxon>
        <taxon>Pseudomonadati</taxon>
        <taxon>Bacteroidota</taxon>
        <taxon>Flavobacteriia</taxon>
        <taxon>Flavobacteriales</taxon>
        <taxon>Flavobacteriaceae</taxon>
        <taxon>Christiangramia</taxon>
    </lineage>
</organism>
<gene>
    <name evidence="2" type="ORF">E2488_10980</name>
</gene>
<keyword evidence="3" id="KW-1185">Reference proteome</keyword>
<evidence type="ECO:0000313" key="3">
    <source>
        <dbReference type="Proteomes" id="UP000298517"/>
    </source>
</evidence>
<proteinExistence type="predicted"/>
<protein>
    <submittedName>
        <fullName evidence="2">Uncharacterized protein</fullName>
    </submittedName>
</protein>
<keyword evidence="1" id="KW-0472">Membrane</keyword>
<dbReference type="AlphaFoldDB" id="A0A4Y8AS13"/>
<accession>A0A4Y8AS13</accession>
<keyword evidence="1" id="KW-1133">Transmembrane helix</keyword>
<reference evidence="2 3" key="1">
    <citation type="journal article" date="2011" name="J. Microbiol.">
        <title>Gramella jeungdoensis sp. nov., isolated from a solar saltern in Korea.</title>
        <authorList>
            <person name="Joung Y."/>
            <person name="Kim H."/>
            <person name="Jang T."/>
            <person name="Ahn T.S."/>
            <person name="Joh K."/>
        </authorList>
    </citation>
    <scope>NUCLEOTIDE SEQUENCE [LARGE SCALE GENOMIC DNA]</scope>
    <source>
        <strain evidence="2 3">KCTC 23123</strain>
    </source>
</reference>
<evidence type="ECO:0000313" key="2">
    <source>
        <dbReference type="EMBL" id="TEW73990.1"/>
    </source>
</evidence>
<comment type="caution">
    <text evidence="2">The sequence shown here is derived from an EMBL/GenBank/DDBJ whole genome shotgun (WGS) entry which is preliminary data.</text>
</comment>
<keyword evidence="1" id="KW-0812">Transmembrane</keyword>
<evidence type="ECO:0000256" key="1">
    <source>
        <dbReference type="SAM" id="Phobius"/>
    </source>
</evidence>
<feature type="transmembrane region" description="Helical" evidence="1">
    <location>
        <begin position="74"/>
        <end position="93"/>
    </location>
</feature>
<sequence length="95" mass="10935">MSFGGHVNDMVNKIKQNAALKNARRKKFKSGNDYSKIKIIKTTYNIPKLSKSDLNTFKQKIVKVAAKEKRKQQLYWILGAISVLISILIFNFVDF</sequence>
<name>A0A4Y8AS13_9FLAO</name>